<evidence type="ECO:0008006" key="4">
    <source>
        <dbReference type="Google" id="ProtNLM"/>
    </source>
</evidence>
<comment type="caution">
    <text evidence="2">The sequence shown here is derived from an EMBL/GenBank/DDBJ whole genome shotgun (WGS) entry which is preliminary data.</text>
</comment>
<name>A0A177YBS6_9NOCA</name>
<dbReference type="Proteomes" id="UP000077519">
    <property type="component" value="Unassembled WGS sequence"/>
</dbReference>
<protein>
    <recommendedName>
        <fullName evidence="4">Ig-like domain-containing protein</fullName>
    </recommendedName>
</protein>
<organism evidence="2 3">
    <name type="scientific">Rhodococcoides kyotonense</name>
    <dbReference type="NCBI Taxonomy" id="398843"/>
    <lineage>
        <taxon>Bacteria</taxon>
        <taxon>Bacillati</taxon>
        <taxon>Actinomycetota</taxon>
        <taxon>Actinomycetes</taxon>
        <taxon>Mycobacteriales</taxon>
        <taxon>Nocardiaceae</taxon>
        <taxon>Rhodococcoides</taxon>
    </lineage>
</organism>
<evidence type="ECO:0000313" key="2">
    <source>
        <dbReference type="EMBL" id="OAK52986.1"/>
    </source>
</evidence>
<keyword evidence="1" id="KW-0732">Signal</keyword>
<evidence type="ECO:0000313" key="3">
    <source>
        <dbReference type="Proteomes" id="UP000077519"/>
    </source>
</evidence>
<evidence type="ECO:0000256" key="1">
    <source>
        <dbReference type="SAM" id="SignalP"/>
    </source>
</evidence>
<keyword evidence="3" id="KW-1185">Reference proteome</keyword>
<dbReference type="EMBL" id="LVHI01000022">
    <property type="protein sequence ID" value="OAK52986.1"/>
    <property type="molecule type" value="Genomic_DNA"/>
</dbReference>
<feature type="signal peptide" evidence="1">
    <location>
        <begin position="1"/>
        <end position="27"/>
    </location>
</feature>
<accession>A0A177YBS6</accession>
<reference evidence="2 3" key="1">
    <citation type="submission" date="2016-03" db="EMBL/GenBank/DDBJ databases">
        <title>Genome sequence of Rhodococcus kyotonensis KB10.</title>
        <authorList>
            <person name="Jeong H."/>
            <person name="Hong C.E."/>
            <person name="Jo S.H."/>
            <person name="Park J.M."/>
        </authorList>
    </citation>
    <scope>NUCLEOTIDE SEQUENCE [LARGE SCALE GENOMIC DNA]</scope>
    <source>
        <strain evidence="2 3">KB10</strain>
    </source>
</reference>
<gene>
    <name evidence="2" type="ORF">A3K89_24235</name>
</gene>
<dbReference type="RefSeq" id="WP_068427651.1">
    <property type="nucleotide sequence ID" value="NZ_LVHI01000022.1"/>
</dbReference>
<proteinExistence type="predicted"/>
<dbReference type="AlphaFoldDB" id="A0A177YBS6"/>
<feature type="chain" id="PRO_5008079654" description="Ig-like domain-containing protein" evidence="1">
    <location>
        <begin position="28"/>
        <end position="148"/>
    </location>
</feature>
<sequence>MQKFTRVTIAAAATCTLAFAAIAPASAAPQDVQFSATADRNDVTLQFDNQSEQSIQCVWVAKRDTAPEYVYSSFINVQPGTLGTSAQAMADGDYTFTWKCTALVPESEPQESWGTPGMLVRVTADPFHLAVNPPLTGAFGSLGSLFGS</sequence>